<comment type="similarity">
    <text evidence="1">Belongs to the 14-3-3 family.</text>
</comment>
<dbReference type="AlphaFoldDB" id="A0A7S3CWN4"/>
<dbReference type="PRINTS" id="PR00305">
    <property type="entry name" value="1433ZETA"/>
</dbReference>
<proteinExistence type="inferred from homology"/>
<feature type="site" description="Interaction with phosphoserine on interacting protein" evidence="2">
    <location>
        <position position="25"/>
    </location>
</feature>
<gene>
    <name evidence="4" type="ORF">PBIL07802_LOCUS1723</name>
</gene>
<sequence length="214" mass="24153">MSDTLSVEERNLLSVAYKNVIGARRTAWRVLNSIEDKERERGNEDHLVIVADFKRKIEGELTNTCNNVNELLRKLVETAQDAESKVFFFKMVGDYSRYMAEFTSGDEREQAATDSKNAYGDALKIAEADLASTNPIRLGLALNFSVFHYEIANKPAEACSLAKRAFDEAIAELDTLGEEQYKDSTLIMQLLRDNLNLWTNEGGAREETVEDVDQ</sequence>
<dbReference type="InterPro" id="IPR023409">
    <property type="entry name" value="14-3-3_CS"/>
</dbReference>
<feature type="domain" description="14-3-3" evidence="3">
    <location>
        <begin position="1"/>
        <end position="214"/>
    </location>
</feature>
<dbReference type="PIRSF" id="PIRSF000868">
    <property type="entry name" value="14-3-3"/>
    <property type="match status" value="1"/>
</dbReference>
<accession>A0A7S3CWN4</accession>
<dbReference type="InterPro" id="IPR000308">
    <property type="entry name" value="14-3-3"/>
</dbReference>
<evidence type="ECO:0000313" key="4">
    <source>
        <dbReference type="EMBL" id="CAE0239574.1"/>
    </source>
</evidence>
<dbReference type="PANTHER" id="PTHR18860">
    <property type="entry name" value="14-3-3 PROTEIN"/>
    <property type="match status" value="1"/>
</dbReference>
<protein>
    <recommendedName>
        <fullName evidence="3">14-3-3 domain-containing protein</fullName>
    </recommendedName>
</protein>
<dbReference type="Gene3D" id="1.20.190.20">
    <property type="entry name" value="14-3-3 domain"/>
    <property type="match status" value="1"/>
</dbReference>
<dbReference type="InterPro" id="IPR023410">
    <property type="entry name" value="14-3-3_domain"/>
</dbReference>
<evidence type="ECO:0000259" key="3">
    <source>
        <dbReference type="SMART" id="SM00101"/>
    </source>
</evidence>
<reference evidence="4" key="1">
    <citation type="submission" date="2021-01" db="EMBL/GenBank/DDBJ databases">
        <authorList>
            <person name="Corre E."/>
            <person name="Pelletier E."/>
            <person name="Niang G."/>
            <person name="Scheremetjew M."/>
            <person name="Finn R."/>
            <person name="Kale V."/>
            <person name="Holt S."/>
            <person name="Cochrane G."/>
            <person name="Meng A."/>
            <person name="Brown T."/>
            <person name="Cohen L."/>
        </authorList>
    </citation>
    <scope>NUCLEOTIDE SEQUENCE</scope>
    <source>
        <strain evidence="4">NIES-2562</strain>
    </source>
</reference>
<evidence type="ECO:0000256" key="1">
    <source>
        <dbReference type="ARBA" id="ARBA00006141"/>
    </source>
</evidence>
<evidence type="ECO:0000256" key="2">
    <source>
        <dbReference type="PIRSR" id="PIRSR000868-1"/>
    </source>
</evidence>
<dbReference type="PROSITE" id="PS00796">
    <property type="entry name" value="1433_1"/>
    <property type="match status" value="1"/>
</dbReference>
<organism evidence="4">
    <name type="scientific">Palpitomonas bilix</name>
    <dbReference type="NCBI Taxonomy" id="652834"/>
    <lineage>
        <taxon>Eukaryota</taxon>
        <taxon>Eukaryota incertae sedis</taxon>
    </lineage>
</organism>
<dbReference type="InterPro" id="IPR036815">
    <property type="entry name" value="14-3-3_dom_sf"/>
</dbReference>
<feature type="site" description="Interaction with phosphoserine on interacting protein" evidence="2">
    <location>
        <position position="97"/>
    </location>
</feature>
<dbReference type="EMBL" id="HBIB01002632">
    <property type="protein sequence ID" value="CAE0239574.1"/>
    <property type="molecule type" value="Transcribed_RNA"/>
</dbReference>
<dbReference type="SMART" id="SM00101">
    <property type="entry name" value="14_3_3"/>
    <property type="match status" value="1"/>
</dbReference>
<dbReference type="CDD" id="cd08774">
    <property type="entry name" value="14-3-3"/>
    <property type="match status" value="1"/>
</dbReference>
<dbReference type="Pfam" id="PF00244">
    <property type="entry name" value="14-3-3"/>
    <property type="match status" value="1"/>
</dbReference>
<name>A0A7S3CWN4_9EUKA</name>
<dbReference type="SUPFAM" id="SSF48445">
    <property type="entry name" value="14-3-3 protein"/>
    <property type="match status" value="1"/>
</dbReference>